<dbReference type="EC" id="2.7.11.1" evidence="1"/>
<dbReference type="PROSITE" id="PS50011">
    <property type="entry name" value="PROTEIN_KINASE_DOM"/>
    <property type="match status" value="1"/>
</dbReference>
<dbReference type="PANTHER" id="PTHR47634:SF9">
    <property type="entry name" value="PROTEIN KINASE DOMAIN-CONTAINING PROTEIN-RELATED"/>
    <property type="match status" value="1"/>
</dbReference>
<gene>
    <name evidence="10" type="ORF">PYCCODRAFT_1472362</name>
</gene>
<keyword evidence="3" id="KW-0808">Transferase</keyword>
<dbReference type="AlphaFoldDB" id="A0A1Y2I6G0"/>
<dbReference type="GO" id="GO:0005524">
    <property type="term" value="F:ATP binding"/>
    <property type="evidence" value="ECO:0007669"/>
    <property type="project" value="UniProtKB-KW"/>
</dbReference>
<accession>A0A1Y2I6G0</accession>
<feature type="domain" description="Protein kinase" evidence="9">
    <location>
        <begin position="29"/>
        <end position="190"/>
    </location>
</feature>
<dbReference type="PANTHER" id="PTHR47634">
    <property type="entry name" value="PROTEIN KINASE DOMAIN-CONTAINING PROTEIN-RELATED"/>
    <property type="match status" value="1"/>
</dbReference>
<evidence type="ECO:0000256" key="7">
    <source>
        <dbReference type="ARBA" id="ARBA00047899"/>
    </source>
</evidence>
<evidence type="ECO:0000256" key="2">
    <source>
        <dbReference type="ARBA" id="ARBA00022527"/>
    </source>
</evidence>
<dbReference type="OrthoDB" id="5979581at2759"/>
<dbReference type="SUPFAM" id="SSF56112">
    <property type="entry name" value="Protein kinase-like (PK-like)"/>
    <property type="match status" value="1"/>
</dbReference>
<dbReference type="GO" id="GO:0000245">
    <property type="term" value="P:spliceosomal complex assembly"/>
    <property type="evidence" value="ECO:0007669"/>
    <property type="project" value="TreeGrafter"/>
</dbReference>
<comment type="catalytic activity">
    <reaction evidence="8">
        <text>L-seryl-[protein] + ATP = O-phospho-L-seryl-[protein] + ADP + H(+)</text>
        <dbReference type="Rhea" id="RHEA:17989"/>
        <dbReference type="Rhea" id="RHEA-COMP:9863"/>
        <dbReference type="Rhea" id="RHEA-COMP:11604"/>
        <dbReference type="ChEBI" id="CHEBI:15378"/>
        <dbReference type="ChEBI" id="CHEBI:29999"/>
        <dbReference type="ChEBI" id="CHEBI:30616"/>
        <dbReference type="ChEBI" id="CHEBI:83421"/>
        <dbReference type="ChEBI" id="CHEBI:456216"/>
        <dbReference type="EC" id="2.7.11.1"/>
    </reaction>
</comment>
<dbReference type="STRING" id="1353009.A0A1Y2I6G0"/>
<evidence type="ECO:0000256" key="8">
    <source>
        <dbReference type="ARBA" id="ARBA00048679"/>
    </source>
</evidence>
<organism evidence="10 11">
    <name type="scientific">Trametes coccinea (strain BRFM310)</name>
    <name type="common">Pycnoporus coccineus</name>
    <dbReference type="NCBI Taxonomy" id="1353009"/>
    <lineage>
        <taxon>Eukaryota</taxon>
        <taxon>Fungi</taxon>
        <taxon>Dikarya</taxon>
        <taxon>Basidiomycota</taxon>
        <taxon>Agaricomycotina</taxon>
        <taxon>Agaricomycetes</taxon>
        <taxon>Polyporales</taxon>
        <taxon>Polyporaceae</taxon>
        <taxon>Trametes</taxon>
    </lineage>
</organism>
<evidence type="ECO:0000256" key="4">
    <source>
        <dbReference type="ARBA" id="ARBA00022741"/>
    </source>
</evidence>
<dbReference type="Gene3D" id="3.30.200.20">
    <property type="entry name" value="Phosphorylase Kinase, domain 1"/>
    <property type="match status" value="1"/>
</dbReference>
<evidence type="ECO:0000256" key="3">
    <source>
        <dbReference type="ARBA" id="ARBA00022679"/>
    </source>
</evidence>
<reference evidence="10 11" key="1">
    <citation type="journal article" date="2015" name="Biotechnol. Biofuels">
        <title>Enhanced degradation of softwood versus hardwood by the white-rot fungus Pycnoporus coccineus.</title>
        <authorList>
            <person name="Couturier M."/>
            <person name="Navarro D."/>
            <person name="Chevret D."/>
            <person name="Henrissat B."/>
            <person name="Piumi F."/>
            <person name="Ruiz-Duenas F.J."/>
            <person name="Martinez A.T."/>
            <person name="Grigoriev I.V."/>
            <person name="Riley R."/>
            <person name="Lipzen A."/>
            <person name="Berrin J.G."/>
            <person name="Master E.R."/>
            <person name="Rosso M.N."/>
        </authorList>
    </citation>
    <scope>NUCLEOTIDE SEQUENCE [LARGE SCALE GENOMIC DNA]</scope>
    <source>
        <strain evidence="10 11">BRFM310</strain>
    </source>
</reference>
<evidence type="ECO:0000313" key="10">
    <source>
        <dbReference type="EMBL" id="OSC96744.1"/>
    </source>
</evidence>
<evidence type="ECO:0000256" key="1">
    <source>
        <dbReference type="ARBA" id="ARBA00012513"/>
    </source>
</evidence>
<dbReference type="Proteomes" id="UP000193067">
    <property type="component" value="Unassembled WGS sequence"/>
</dbReference>
<keyword evidence="2" id="KW-0723">Serine/threonine-protein kinase</keyword>
<name>A0A1Y2I6G0_TRAC3</name>
<evidence type="ECO:0000256" key="5">
    <source>
        <dbReference type="ARBA" id="ARBA00022777"/>
    </source>
</evidence>
<sequence>MAPSTSPSPVFDPDYYPARLNATLHSGRYEILRKLGEGVSSSSWLVHHKQGEPGYRYLAAKVLTIDATERHTTGQCRELEFLKEIAARKETDYLPLLRDDFVEQGPKGKHLCLIQDLHSTSVSALRRSSPHKALPAYMARNIISMLVKALEQLHEMRIVHTGDEFNSSLASAEIYREKVGGVRVSPSPLR</sequence>
<proteinExistence type="predicted"/>
<keyword evidence="5" id="KW-0418">Kinase</keyword>
<evidence type="ECO:0000256" key="6">
    <source>
        <dbReference type="ARBA" id="ARBA00022840"/>
    </source>
</evidence>
<dbReference type="InterPro" id="IPR051334">
    <property type="entry name" value="SRPK"/>
</dbReference>
<evidence type="ECO:0000259" key="9">
    <source>
        <dbReference type="PROSITE" id="PS50011"/>
    </source>
</evidence>
<dbReference type="InterPro" id="IPR011009">
    <property type="entry name" value="Kinase-like_dom_sf"/>
</dbReference>
<dbReference type="GO" id="GO:0004674">
    <property type="term" value="F:protein serine/threonine kinase activity"/>
    <property type="evidence" value="ECO:0007669"/>
    <property type="project" value="UniProtKB-KW"/>
</dbReference>
<comment type="catalytic activity">
    <reaction evidence="7">
        <text>L-threonyl-[protein] + ATP = O-phospho-L-threonyl-[protein] + ADP + H(+)</text>
        <dbReference type="Rhea" id="RHEA:46608"/>
        <dbReference type="Rhea" id="RHEA-COMP:11060"/>
        <dbReference type="Rhea" id="RHEA-COMP:11605"/>
        <dbReference type="ChEBI" id="CHEBI:15378"/>
        <dbReference type="ChEBI" id="CHEBI:30013"/>
        <dbReference type="ChEBI" id="CHEBI:30616"/>
        <dbReference type="ChEBI" id="CHEBI:61977"/>
        <dbReference type="ChEBI" id="CHEBI:456216"/>
        <dbReference type="EC" id="2.7.11.1"/>
    </reaction>
</comment>
<dbReference type="Gene3D" id="1.10.510.10">
    <property type="entry name" value="Transferase(Phosphotransferase) domain 1"/>
    <property type="match status" value="1"/>
</dbReference>
<protein>
    <recommendedName>
        <fullName evidence="1">non-specific serine/threonine protein kinase</fullName>
        <ecNumber evidence="1">2.7.11.1</ecNumber>
    </recommendedName>
</protein>
<evidence type="ECO:0000313" key="11">
    <source>
        <dbReference type="Proteomes" id="UP000193067"/>
    </source>
</evidence>
<dbReference type="GO" id="GO:0050684">
    <property type="term" value="P:regulation of mRNA processing"/>
    <property type="evidence" value="ECO:0007669"/>
    <property type="project" value="TreeGrafter"/>
</dbReference>
<dbReference type="EMBL" id="KZ084167">
    <property type="protein sequence ID" value="OSC96744.1"/>
    <property type="molecule type" value="Genomic_DNA"/>
</dbReference>
<keyword evidence="4" id="KW-0547">Nucleotide-binding</keyword>
<keyword evidence="11" id="KW-1185">Reference proteome</keyword>
<keyword evidence="6" id="KW-0067">ATP-binding</keyword>
<dbReference type="InterPro" id="IPR000719">
    <property type="entry name" value="Prot_kinase_dom"/>
</dbReference>